<keyword evidence="4" id="KW-1185">Reference proteome</keyword>
<feature type="region of interest" description="Disordered" evidence="2">
    <location>
        <begin position="373"/>
        <end position="395"/>
    </location>
</feature>
<feature type="compositionally biased region" description="Basic and acidic residues" evidence="2">
    <location>
        <begin position="568"/>
        <end position="579"/>
    </location>
</feature>
<feature type="compositionally biased region" description="Pro residues" evidence="2">
    <location>
        <begin position="382"/>
        <end position="392"/>
    </location>
</feature>
<evidence type="ECO:0000256" key="1">
    <source>
        <dbReference type="SAM" id="Coils"/>
    </source>
</evidence>
<evidence type="ECO:0000313" key="4">
    <source>
        <dbReference type="Proteomes" id="UP001222325"/>
    </source>
</evidence>
<evidence type="ECO:0000256" key="2">
    <source>
        <dbReference type="SAM" id="MobiDB-lite"/>
    </source>
</evidence>
<reference evidence="3" key="1">
    <citation type="submission" date="2023-03" db="EMBL/GenBank/DDBJ databases">
        <title>Massive genome expansion in bonnet fungi (Mycena s.s.) driven by repeated elements and novel gene families across ecological guilds.</title>
        <authorList>
            <consortium name="Lawrence Berkeley National Laboratory"/>
            <person name="Harder C.B."/>
            <person name="Miyauchi S."/>
            <person name="Viragh M."/>
            <person name="Kuo A."/>
            <person name="Thoen E."/>
            <person name="Andreopoulos B."/>
            <person name="Lu D."/>
            <person name="Skrede I."/>
            <person name="Drula E."/>
            <person name="Henrissat B."/>
            <person name="Morin E."/>
            <person name="Kohler A."/>
            <person name="Barry K."/>
            <person name="LaButti K."/>
            <person name="Morin E."/>
            <person name="Salamov A."/>
            <person name="Lipzen A."/>
            <person name="Mereny Z."/>
            <person name="Hegedus B."/>
            <person name="Baldrian P."/>
            <person name="Stursova M."/>
            <person name="Weitz H."/>
            <person name="Taylor A."/>
            <person name="Grigoriev I.V."/>
            <person name="Nagy L.G."/>
            <person name="Martin F."/>
            <person name="Kauserud H."/>
        </authorList>
    </citation>
    <scope>NUCLEOTIDE SEQUENCE</scope>
    <source>
        <strain evidence="3">CBHHK173m</strain>
    </source>
</reference>
<protein>
    <submittedName>
        <fullName evidence="3">Uncharacterized protein</fullName>
    </submittedName>
</protein>
<accession>A0AAD6TRZ1</accession>
<gene>
    <name evidence="3" type="ORF">B0H15DRAFT_1026201</name>
</gene>
<comment type="caution">
    <text evidence="3">The sequence shown here is derived from an EMBL/GenBank/DDBJ whole genome shotgun (WGS) entry which is preliminary data.</text>
</comment>
<feature type="coiled-coil region" evidence="1">
    <location>
        <begin position="146"/>
        <end position="194"/>
    </location>
</feature>
<keyword evidence="1" id="KW-0175">Coiled coil</keyword>
<evidence type="ECO:0000313" key="3">
    <source>
        <dbReference type="EMBL" id="KAJ7077431.1"/>
    </source>
</evidence>
<sequence>MYDTSTEAIPRKEAFSPSSGSFKFHQSPISQPQSSPSSRRSESSSQYSASFVASLPTAYTAISLDGLSRKRPREASQCVPLPPWECDSKYGVVHPSGCSICQPYMSHVAEAKAARNPSVDRAFKDLDDQLDTYFLDGLTEGRRRQRVDDQERLRELERSNSRLRTESHNNGQQLTLLKNQLRAAQSECDALRTRLESLSTPKPKSSESLYVDGIHDGLEVERMLLDPRDAEQDSPAHFPSIHAVPRPHSAKPEDSSGSCPPPNSSISPSTSSLPIPASNTHALAPSLPPRPTVEVIASSGAPDLHSAPSFSSCRTPQTLRQLQYLMHRAHQPGNEDALAKIKMLCAEAHQTPREEKTELQRYILHNWRNPNIDSNASSHSVSPPPPPPPPLLLPNQALLPPKANNPRMEDPVEVWAAFLTTHKGSWPRGVRRAADGTPHLGDLRASRTVARLRPAIGATGSTTARTEFMACAAQLFASPGMYAYLLRRDGLTVAPVVSYRQHHAAQFSVTAPEVARHFAACGISVAEAEAELEPWAQEYQVALPFPTGSAQPRYKPYTKSSSAYPSRARYEPGDRFGWR</sequence>
<feature type="compositionally biased region" description="Low complexity" evidence="2">
    <location>
        <begin position="264"/>
        <end position="278"/>
    </location>
</feature>
<feature type="region of interest" description="Disordered" evidence="2">
    <location>
        <begin position="552"/>
        <end position="579"/>
    </location>
</feature>
<feature type="region of interest" description="Disordered" evidence="2">
    <location>
        <begin position="230"/>
        <end position="294"/>
    </location>
</feature>
<feature type="compositionally biased region" description="Low complexity" evidence="2">
    <location>
        <begin position="26"/>
        <end position="46"/>
    </location>
</feature>
<dbReference type="AlphaFoldDB" id="A0AAD6TRZ1"/>
<dbReference type="EMBL" id="JARJCN010000073">
    <property type="protein sequence ID" value="KAJ7077431.1"/>
    <property type="molecule type" value="Genomic_DNA"/>
</dbReference>
<feature type="region of interest" description="Disordered" evidence="2">
    <location>
        <begin position="1"/>
        <end position="46"/>
    </location>
</feature>
<dbReference type="Proteomes" id="UP001222325">
    <property type="component" value="Unassembled WGS sequence"/>
</dbReference>
<organism evidence="3 4">
    <name type="scientific">Mycena belliarum</name>
    <dbReference type="NCBI Taxonomy" id="1033014"/>
    <lineage>
        <taxon>Eukaryota</taxon>
        <taxon>Fungi</taxon>
        <taxon>Dikarya</taxon>
        <taxon>Basidiomycota</taxon>
        <taxon>Agaricomycotina</taxon>
        <taxon>Agaricomycetes</taxon>
        <taxon>Agaricomycetidae</taxon>
        <taxon>Agaricales</taxon>
        <taxon>Marasmiineae</taxon>
        <taxon>Mycenaceae</taxon>
        <taxon>Mycena</taxon>
    </lineage>
</organism>
<name>A0AAD6TRZ1_9AGAR</name>
<proteinExistence type="predicted"/>